<feature type="signal peptide" evidence="1">
    <location>
        <begin position="1"/>
        <end position="22"/>
    </location>
</feature>
<protein>
    <recommendedName>
        <fullName evidence="4">Secreted protein</fullName>
    </recommendedName>
</protein>
<dbReference type="EMBL" id="CM017879">
    <property type="protein sequence ID" value="KAG1359046.1"/>
    <property type="molecule type" value="Genomic_DNA"/>
</dbReference>
<evidence type="ECO:0000313" key="3">
    <source>
        <dbReference type="Proteomes" id="UP000797356"/>
    </source>
</evidence>
<evidence type="ECO:0008006" key="4">
    <source>
        <dbReference type="Google" id="ProtNLM"/>
    </source>
</evidence>
<keyword evidence="1" id="KW-0732">Signal</keyword>
<keyword evidence="3" id="KW-1185">Reference proteome</keyword>
<evidence type="ECO:0000256" key="1">
    <source>
        <dbReference type="SAM" id="SignalP"/>
    </source>
</evidence>
<comment type="caution">
    <text evidence="2">The sequence shown here is derived from an EMBL/GenBank/DDBJ whole genome shotgun (WGS) entry which is preliminary data.</text>
</comment>
<feature type="chain" id="PRO_5035439621" description="Secreted protein" evidence="1">
    <location>
        <begin position="23"/>
        <end position="78"/>
    </location>
</feature>
<dbReference type="Proteomes" id="UP000797356">
    <property type="component" value="Chromosome 8"/>
</dbReference>
<reference evidence="2" key="2">
    <citation type="submission" date="2019-07" db="EMBL/GenBank/DDBJ databases">
        <authorList>
            <person name="Yang Y."/>
            <person name="Bocs S."/>
            <person name="Baudouin L."/>
        </authorList>
    </citation>
    <scope>NUCLEOTIDE SEQUENCE</scope>
    <source>
        <tissue evidence="2">Spear leaf of Hainan Tall coconut</tissue>
    </source>
</reference>
<proteinExistence type="predicted"/>
<name>A0A8K0IIZ4_COCNU</name>
<reference evidence="2" key="1">
    <citation type="journal article" date="2017" name="Gigascience">
        <title>The genome draft of coconut (Cocos nucifera).</title>
        <authorList>
            <person name="Xiao Y."/>
            <person name="Xu P."/>
            <person name="Fan H."/>
            <person name="Baudouin L."/>
            <person name="Xia W."/>
            <person name="Bocs S."/>
            <person name="Xu J."/>
            <person name="Li Q."/>
            <person name="Guo A."/>
            <person name="Zhou L."/>
            <person name="Li J."/>
            <person name="Wu Y."/>
            <person name="Ma Z."/>
            <person name="Armero A."/>
            <person name="Issali A.E."/>
            <person name="Liu N."/>
            <person name="Peng M."/>
            <person name="Yang Y."/>
        </authorList>
    </citation>
    <scope>NUCLEOTIDE SEQUENCE</scope>
    <source>
        <tissue evidence="2">Spear leaf of Hainan Tall coconut</tissue>
    </source>
</reference>
<accession>A0A8K0IIZ4</accession>
<sequence>MNMMLTLTGCLTMSSLLSDVIAYSQSESTKCIGCCPTGVLLAKRTRRMVPVSEAANCIYTSVVSLGVVLVTVSAKGLV</sequence>
<evidence type="ECO:0000313" key="2">
    <source>
        <dbReference type="EMBL" id="KAG1359046.1"/>
    </source>
</evidence>
<dbReference type="AlphaFoldDB" id="A0A8K0IIZ4"/>
<organism evidence="2 3">
    <name type="scientific">Cocos nucifera</name>
    <name type="common">Coconut palm</name>
    <dbReference type="NCBI Taxonomy" id="13894"/>
    <lineage>
        <taxon>Eukaryota</taxon>
        <taxon>Viridiplantae</taxon>
        <taxon>Streptophyta</taxon>
        <taxon>Embryophyta</taxon>
        <taxon>Tracheophyta</taxon>
        <taxon>Spermatophyta</taxon>
        <taxon>Magnoliopsida</taxon>
        <taxon>Liliopsida</taxon>
        <taxon>Arecaceae</taxon>
        <taxon>Arecoideae</taxon>
        <taxon>Cocoseae</taxon>
        <taxon>Attaleinae</taxon>
        <taxon>Cocos</taxon>
    </lineage>
</organism>
<gene>
    <name evidence="2" type="ORF">COCNU_08G004920</name>
</gene>